<evidence type="ECO:0000256" key="3">
    <source>
        <dbReference type="ARBA" id="ARBA00022692"/>
    </source>
</evidence>
<dbReference type="GO" id="GO:0005774">
    <property type="term" value="C:vacuolar membrane"/>
    <property type="evidence" value="ECO:0007669"/>
    <property type="project" value="TreeGrafter"/>
</dbReference>
<dbReference type="STRING" id="4846.A0A367KRV0"/>
<evidence type="ECO:0000256" key="4">
    <source>
        <dbReference type="ARBA" id="ARBA00022989"/>
    </source>
</evidence>
<keyword evidence="9" id="KW-1185">Reference proteome</keyword>
<reference evidence="8 9" key="1">
    <citation type="journal article" date="2018" name="G3 (Bethesda)">
        <title>Phylogenetic and Phylogenomic Definition of Rhizopus Species.</title>
        <authorList>
            <person name="Gryganskyi A.P."/>
            <person name="Golan J."/>
            <person name="Dolatabadi S."/>
            <person name="Mondo S."/>
            <person name="Robb S."/>
            <person name="Idnurm A."/>
            <person name="Muszewska A."/>
            <person name="Steczkiewicz K."/>
            <person name="Masonjones S."/>
            <person name="Liao H.L."/>
            <person name="Gajdeczka M.T."/>
            <person name="Anike F."/>
            <person name="Vuek A."/>
            <person name="Anishchenko I.M."/>
            <person name="Voigt K."/>
            <person name="de Hoog G.S."/>
            <person name="Smith M.E."/>
            <person name="Heitman J."/>
            <person name="Vilgalys R."/>
            <person name="Stajich J.E."/>
        </authorList>
    </citation>
    <scope>NUCLEOTIDE SEQUENCE [LARGE SCALE GENOMIC DNA]</scope>
    <source>
        <strain evidence="8 9">LSU 92-RS-03</strain>
    </source>
</reference>
<dbReference type="OrthoDB" id="1684102at2759"/>
<dbReference type="AlphaFoldDB" id="A0A367KRV0"/>
<keyword evidence="3 6" id="KW-0812">Transmembrane</keyword>
<evidence type="ECO:0000256" key="1">
    <source>
        <dbReference type="ARBA" id="ARBA00004141"/>
    </source>
</evidence>
<dbReference type="Pfam" id="PF01490">
    <property type="entry name" value="Aa_trans"/>
    <property type="match status" value="1"/>
</dbReference>
<evidence type="ECO:0000313" key="9">
    <source>
        <dbReference type="Proteomes" id="UP000253551"/>
    </source>
</evidence>
<evidence type="ECO:0000313" key="8">
    <source>
        <dbReference type="EMBL" id="RCI04934.1"/>
    </source>
</evidence>
<dbReference type="GO" id="GO:0015179">
    <property type="term" value="F:L-amino acid transmembrane transporter activity"/>
    <property type="evidence" value="ECO:0007669"/>
    <property type="project" value="TreeGrafter"/>
</dbReference>
<feature type="transmembrane region" description="Helical" evidence="6">
    <location>
        <begin position="185"/>
        <end position="201"/>
    </location>
</feature>
<comment type="similarity">
    <text evidence="2">Belongs to the amino acid/polyamine transporter 2 family.</text>
</comment>
<feature type="transmembrane region" description="Helical" evidence="6">
    <location>
        <begin position="139"/>
        <end position="165"/>
    </location>
</feature>
<gene>
    <name evidence="8" type="primary">AVT3_1</name>
    <name evidence="8" type="ORF">CU098_000014</name>
</gene>
<name>A0A367KRV0_RHIST</name>
<feature type="transmembrane region" description="Helical" evidence="6">
    <location>
        <begin position="96"/>
        <end position="118"/>
    </location>
</feature>
<dbReference type="InterPro" id="IPR013057">
    <property type="entry name" value="AA_transpt_TM"/>
</dbReference>
<feature type="transmembrane region" description="Helical" evidence="6">
    <location>
        <begin position="249"/>
        <end position="269"/>
    </location>
</feature>
<comment type="subcellular location">
    <subcellularLocation>
        <location evidence="1">Membrane</location>
        <topology evidence="1">Multi-pass membrane protein</topology>
    </subcellularLocation>
</comment>
<evidence type="ECO:0000256" key="2">
    <source>
        <dbReference type="ARBA" id="ARBA00008066"/>
    </source>
</evidence>
<dbReference type="Proteomes" id="UP000253551">
    <property type="component" value="Unassembled WGS sequence"/>
</dbReference>
<evidence type="ECO:0000259" key="7">
    <source>
        <dbReference type="Pfam" id="PF01490"/>
    </source>
</evidence>
<feature type="transmembrane region" description="Helical" evidence="6">
    <location>
        <begin position="71"/>
        <end position="90"/>
    </location>
</feature>
<proteinExistence type="inferred from homology"/>
<comment type="caution">
    <text evidence="8">The sequence shown here is derived from an EMBL/GenBank/DDBJ whole genome shotgun (WGS) entry which is preliminary data.</text>
</comment>
<feature type="domain" description="Amino acid transporter transmembrane" evidence="7">
    <location>
        <begin position="65"/>
        <end position="338"/>
    </location>
</feature>
<organism evidence="8 9">
    <name type="scientific">Rhizopus stolonifer</name>
    <name type="common">Rhizopus nigricans</name>
    <dbReference type="NCBI Taxonomy" id="4846"/>
    <lineage>
        <taxon>Eukaryota</taxon>
        <taxon>Fungi</taxon>
        <taxon>Fungi incertae sedis</taxon>
        <taxon>Mucoromycota</taxon>
        <taxon>Mucoromycotina</taxon>
        <taxon>Mucoromycetes</taxon>
        <taxon>Mucorales</taxon>
        <taxon>Mucorineae</taxon>
        <taxon>Rhizopodaceae</taxon>
        <taxon>Rhizopus</taxon>
    </lineage>
</organism>
<protein>
    <submittedName>
        <fullName evidence="8">Neutral amino acid transporter</fullName>
    </submittedName>
</protein>
<dbReference type="Gene3D" id="1.20.1740.10">
    <property type="entry name" value="Amino acid/polyamine transporter I"/>
    <property type="match status" value="1"/>
</dbReference>
<dbReference type="EMBL" id="PJQM01000533">
    <property type="protein sequence ID" value="RCI04934.1"/>
    <property type="molecule type" value="Genomic_DNA"/>
</dbReference>
<accession>A0A367KRV0</accession>
<evidence type="ECO:0000256" key="6">
    <source>
        <dbReference type="SAM" id="Phobius"/>
    </source>
</evidence>
<sequence>MARFEGHHSNESLIENAMQTINTTPSLYSNFAGEKLLKSQDSSLNLDKLEIELVESSQESRKLGKTSVKKALFIFLKAFIGSGVLFLPKAFENGGLALSCVLMILIAGISLFAILQLVKTQEVVGGSYGEVGGLLYGNYVRYTVLVFLVLSQMGFVCSYFIFISGNLVNIVNVLAKCNVQIDQKYYIWMVSLPVMPMILIRKISKLSWAAIIADVFILFGLISCLYFTSYELHYNGIGPDVKAVNPANFALMIGTATFSFEGIGLVLPIADAMKDPRRFPFVVTIGMTIVCSVYILIGTMSYLAYGSHIQAAVVYNLPAQNGLTLSVQCLYSLAIILT</sequence>
<dbReference type="PANTHER" id="PTHR22950">
    <property type="entry name" value="AMINO ACID TRANSPORTER"/>
    <property type="match status" value="1"/>
</dbReference>
<dbReference type="PANTHER" id="PTHR22950:SF666">
    <property type="entry name" value="VACUOLAR AMINO ACID TRANSPORTER 4"/>
    <property type="match status" value="1"/>
</dbReference>
<evidence type="ECO:0000256" key="5">
    <source>
        <dbReference type="ARBA" id="ARBA00023136"/>
    </source>
</evidence>
<feature type="transmembrane region" description="Helical" evidence="6">
    <location>
        <begin position="208"/>
        <end position="229"/>
    </location>
</feature>
<keyword evidence="5 6" id="KW-0472">Membrane</keyword>
<feature type="transmembrane region" description="Helical" evidence="6">
    <location>
        <begin position="281"/>
        <end position="305"/>
    </location>
</feature>
<keyword evidence="4 6" id="KW-1133">Transmembrane helix</keyword>